<name>A0A3S2X6S7_9BACI</name>
<proteinExistence type="predicted"/>
<feature type="transmembrane region" description="Helical" evidence="1">
    <location>
        <begin position="51"/>
        <end position="74"/>
    </location>
</feature>
<protein>
    <submittedName>
        <fullName evidence="2">DUF3267 domain-containing protein</fullName>
    </submittedName>
</protein>
<keyword evidence="1" id="KW-0472">Membrane</keyword>
<accession>A0A3S2X6S7</accession>
<sequence length="181" mass="21100">MNCWKTINFHKQYGFQRILFMSSLTMVFTFLFLYTPTIALFGHNGLNDNYFFTFVAAFLLVYPVHKLLHFLPVVHLGKKIKKSIDVHGRIFPLICIRAIDPIGKVNFIFALIMPMLVINSVLIICCFLFSHYVHYFLIIFAYHFGMCVPDFIRIKSLWKSPKSCYVEENEDGIEILVSNVS</sequence>
<gene>
    <name evidence="2" type="ORF">EM808_04290</name>
</gene>
<dbReference type="RefSeq" id="WP_127736321.1">
    <property type="nucleotide sequence ID" value="NZ_CAJCKN010000002.1"/>
</dbReference>
<evidence type="ECO:0000256" key="1">
    <source>
        <dbReference type="SAM" id="Phobius"/>
    </source>
</evidence>
<organism evidence="2 3">
    <name type="scientific">Niallia taxi</name>
    <dbReference type="NCBI Taxonomy" id="2499688"/>
    <lineage>
        <taxon>Bacteria</taxon>
        <taxon>Bacillati</taxon>
        <taxon>Bacillota</taxon>
        <taxon>Bacilli</taxon>
        <taxon>Bacillales</taxon>
        <taxon>Bacillaceae</taxon>
        <taxon>Niallia</taxon>
    </lineage>
</organism>
<feature type="transmembrane region" description="Helical" evidence="1">
    <location>
        <begin position="107"/>
        <end position="129"/>
    </location>
</feature>
<keyword evidence="1" id="KW-0812">Transmembrane</keyword>
<dbReference type="AlphaFoldDB" id="A0A3S2X6S7"/>
<dbReference type="Proteomes" id="UP000288024">
    <property type="component" value="Unassembled WGS sequence"/>
</dbReference>
<feature type="transmembrane region" description="Helical" evidence="1">
    <location>
        <begin position="18"/>
        <end position="39"/>
    </location>
</feature>
<evidence type="ECO:0000313" key="2">
    <source>
        <dbReference type="EMBL" id="RVT67701.1"/>
    </source>
</evidence>
<evidence type="ECO:0000313" key="3">
    <source>
        <dbReference type="Proteomes" id="UP000288024"/>
    </source>
</evidence>
<keyword evidence="1" id="KW-1133">Transmembrane helix</keyword>
<comment type="caution">
    <text evidence="2">The sequence shown here is derived from an EMBL/GenBank/DDBJ whole genome shotgun (WGS) entry which is preliminary data.</text>
</comment>
<dbReference type="Pfam" id="PF11667">
    <property type="entry name" value="DUF3267"/>
    <property type="match status" value="1"/>
</dbReference>
<reference evidence="2 3" key="1">
    <citation type="submission" date="2019-01" db="EMBL/GenBank/DDBJ databases">
        <title>Bacillus sp. M5HDSG1-1, whole genome shotgun sequence.</title>
        <authorList>
            <person name="Tuo L."/>
        </authorList>
    </citation>
    <scope>NUCLEOTIDE SEQUENCE [LARGE SCALE GENOMIC DNA]</scope>
    <source>
        <strain evidence="2 3">M5HDSG1-1</strain>
    </source>
</reference>
<feature type="transmembrane region" description="Helical" evidence="1">
    <location>
        <begin position="135"/>
        <end position="152"/>
    </location>
</feature>
<dbReference type="EMBL" id="RZTZ01000001">
    <property type="protein sequence ID" value="RVT67701.1"/>
    <property type="molecule type" value="Genomic_DNA"/>
</dbReference>
<keyword evidence="3" id="KW-1185">Reference proteome</keyword>
<dbReference type="GeneID" id="87615842"/>
<dbReference type="InterPro" id="IPR021683">
    <property type="entry name" value="DUF3267"/>
</dbReference>